<accession>A0A3P7TGF6</accession>
<evidence type="ECO:0000313" key="2">
    <source>
        <dbReference type="EMBL" id="VDO20181.1"/>
    </source>
</evidence>
<keyword evidence="3" id="KW-1185">Reference proteome</keyword>
<protein>
    <submittedName>
        <fullName evidence="2">Uncharacterized protein</fullName>
    </submittedName>
</protein>
<dbReference type="Proteomes" id="UP000280834">
    <property type="component" value="Unassembled WGS sequence"/>
</dbReference>
<feature type="transmembrane region" description="Helical" evidence="1">
    <location>
        <begin position="6"/>
        <end position="23"/>
    </location>
</feature>
<reference evidence="2 3" key="1">
    <citation type="submission" date="2018-11" db="EMBL/GenBank/DDBJ databases">
        <authorList>
            <consortium name="Pathogen Informatics"/>
        </authorList>
    </citation>
    <scope>NUCLEOTIDE SEQUENCE [LARGE SCALE GENOMIC DNA]</scope>
</reference>
<evidence type="ECO:0000313" key="3">
    <source>
        <dbReference type="Proteomes" id="UP000280834"/>
    </source>
</evidence>
<proteinExistence type="predicted"/>
<name>A0A3P7TGF6_9BILA</name>
<sequence>MLYSSVYKVLIFAISLIFFFLFGKISHKIRHQLYIQSLTTQEKKYRECSLMERSNENVQGSTSKQQKIVQVSLHEPAYLHCTIPHLKQNI</sequence>
<organism evidence="2 3">
    <name type="scientific">Brugia timori</name>
    <dbReference type="NCBI Taxonomy" id="42155"/>
    <lineage>
        <taxon>Eukaryota</taxon>
        <taxon>Metazoa</taxon>
        <taxon>Ecdysozoa</taxon>
        <taxon>Nematoda</taxon>
        <taxon>Chromadorea</taxon>
        <taxon>Rhabditida</taxon>
        <taxon>Spirurina</taxon>
        <taxon>Spiruromorpha</taxon>
        <taxon>Filarioidea</taxon>
        <taxon>Onchocercidae</taxon>
        <taxon>Brugia</taxon>
    </lineage>
</organism>
<evidence type="ECO:0000256" key="1">
    <source>
        <dbReference type="SAM" id="Phobius"/>
    </source>
</evidence>
<gene>
    <name evidence="2" type="ORF">BTMF_LOCUS5821</name>
</gene>
<dbReference type="AlphaFoldDB" id="A0A3P7TGF6"/>
<keyword evidence="1" id="KW-1133">Transmembrane helix</keyword>
<feature type="non-terminal residue" evidence="2">
    <location>
        <position position="90"/>
    </location>
</feature>
<keyword evidence="1" id="KW-0472">Membrane</keyword>
<dbReference type="EMBL" id="UZAG01015431">
    <property type="protein sequence ID" value="VDO20181.1"/>
    <property type="molecule type" value="Genomic_DNA"/>
</dbReference>
<keyword evidence="1" id="KW-0812">Transmembrane</keyword>